<accession>A0ACB9ZNZ8</accession>
<name>A0ACB9ZNZ8_CATRO</name>
<evidence type="ECO:0000313" key="1">
    <source>
        <dbReference type="EMBL" id="KAI5649429.1"/>
    </source>
</evidence>
<protein>
    <submittedName>
        <fullName evidence="1">Uncharacterized protein</fullName>
    </submittedName>
</protein>
<comment type="caution">
    <text evidence="1">The sequence shown here is derived from an EMBL/GenBank/DDBJ whole genome shotgun (WGS) entry which is preliminary data.</text>
</comment>
<keyword evidence="2" id="KW-1185">Reference proteome</keyword>
<reference evidence="2" key="1">
    <citation type="journal article" date="2023" name="Nat. Plants">
        <title>Single-cell RNA sequencing provides a high-resolution roadmap for understanding the multicellular compartmentation of specialized metabolism.</title>
        <authorList>
            <person name="Sun S."/>
            <person name="Shen X."/>
            <person name="Li Y."/>
            <person name="Li Y."/>
            <person name="Wang S."/>
            <person name="Li R."/>
            <person name="Zhang H."/>
            <person name="Shen G."/>
            <person name="Guo B."/>
            <person name="Wei J."/>
            <person name="Xu J."/>
            <person name="St-Pierre B."/>
            <person name="Chen S."/>
            <person name="Sun C."/>
        </authorList>
    </citation>
    <scope>NUCLEOTIDE SEQUENCE [LARGE SCALE GENOMIC DNA]</scope>
</reference>
<dbReference type="Proteomes" id="UP001060085">
    <property type="component" value="Linkage Group LG08"/>
</dbReference>
<sequence>MDWRKIELKAFDDTRKGVKGIVDSGNKKIPRIFIHEKNEPIAEKSNNIKKLNIYHQIPIIDLDEGANHSEKINQIIDACENWGFFQVINHGVPLIVMENMLESIRMFHERDDHEMIKRALYGRDSSRTAVYHSNIDLYHSKAAVWKDTITFKMVPSPPDLQEIPIICRQITIEYSKYLMKLGFNLFKLLSEALGLDKTHLESIGCREGLLVKGHYYPACPEPELTFGTADHTDNDFLTILLQDQVGGLQVLHQNQWVDVHPLPGSLIINLGDMLQLITNDKFRSVHHRVLANRIGPRISVASFLRPNCGEGFSSRLYEPIKELLSEENPPIYRGTTVEDYTKYFISKAMDGNVALSHFKL</sequence>
<gene>
    <name evidence="1" type="ORF">M9H77_35434</name>
</gene>
<organism evidence="1 2">
    <name type="scientific">Catharanthus roseus</name>
    <name type="common">Madagascar periwinkle</name>
    <name type="synonym">Vinca rosea</name>
    <dbReference type="NCBI Taxonomy" id="4058"/>
    <lineage>
        <taxon>Eukaryota</taxon>
        <taxon>Viridiplantae</taxon>
        <taxon>Streptophyta</taxon>
        <taxon>Embryophyta</taxon>
        <taxon>Tracheophyta</taxon>
        <taxon>Spermatophyta</taxon>
        <taxon>Magnoliopsida</taxon>
        <taxon>eudicotyledons</taxon>
        <taxon>Gunneridae</taxon>
        <taxon>Pentapetalae</taxon>
        <taxon>asterids</taxon>
        <taxon>lamiids</taxon>
        <taxon>Gentianales</taxon>
        <taxon>Apocynaceae</taxon>
        <taxon>Rauvolfioideae</taxon>
        <taxon>Vinceae</taxon>
        <taxon>Catharanthinae</taxon>
        <taxon>Catharanthus</taxon>
    </lineage>
</organism>
<dbReference type="EMBL" id="CM044708">
    <property type="protein sequence ID" value="KAI5649429.1"/>
    <property type="molecule type" value="Genomic_DNA"/>
</dbReference>
<proteinExistence type="predicted"/>
<evidence type="ECO:0000313" key="2">
    <source>
        <dbReference type="Proteomes" id="UP001060085"/>
    </source>
</evidence>